<accession>A0ABQ2D508</accession>
<dbReference type="RefSeq" id="WP_188682822.1">
    <property type="nucleotide sequence ID" value="NZ_BMKX01000001.1"/>
</dbReference>
<protein>
    <submittedName>
        <fullName evidence="3">Uncharacterized protein</fullName>
    </submittedName>
</protein>
<proteinExistence type="predicted"/>
<evidence type="ECO:0000256" key="2">
    <source>
        <dbReference type="SAM" id="SignalP"/>
    </source>
</evidence>
<feature type="signal peptide" evidence="2">
    <location>
        <begin position="1"/>
        <end position="26"/>
    </location>
</feature>
<keyword evidence="2" id="KW-0732">Signal</keyword>
<evidence type="ECO:0000256" key="1">
    <source>
        <dbReference type="SAM" id="Phobius"/>
    </source>
</evidence>
<dbReference type="Proteomes" id="UP000606115">
    <property type="component" value="Unassembled WGS sequence"/>
</dbReference>
<evidence type="ECO:0000313" key="3">
    <source>
        <dbReference type="EMBL" id="GGJ45846.1"/>
    </source>
</evidence>
<gene>
    <name evidence="3" type="ORF">GCM10007173_00380</name>
</gene>
<dbReference type="GeneID" id="303302457"/>
<keyword evidence="4" id="KW-1185">Reference proteome</keyword>
<feature type="transmembrane region" description="Helical" evidence="1">
    <location>
        <begin position="39"/>
        <end position="57"/>
    </location>
</feature>
<feature type="chain" id="PRO_5046737471" evidence="2">
    <location>
        <begin position="27"/>
        <end position="263"/>
    </location>
</feature>
<name>A0ABQ2D508_9MICC</name>
<reference evidence="4" key="1">
    <citation type="journal article" date="2019" name="Int. J. Syst. Evol. Microbiol.">
        <title>The Global Catalogue of Microorganisms (GCM) 10K type strain sequencing project: providing services to taxonomists for standard genome sequencing and annotation.</title>
        <authorList>
            <consortium name="The Broad Institute Genomics Platform"/>
            <consortium name="The Broad Institute Genome Sequencing Center for Infectious Disease"/>
            <person name="Wu L."/>
            <person name="Ma J."/>
        </authorList>
    </citation>
    <scope>NUCLEOTIDE SEQUENCE [LARGE SCALE GENOMIC DNA]</scope>
    <source>
        <strain evidence="4">CGMCC 1.3685</strain>
    </source>
</reference>
<dbReference type="EMBL" id="BMKX01000001">
    <property type="protein sequence ID" value="GGJ45846.1"/>
    <property type="molecule type" value="Genomic_DNA"/>
</dbReference>
<keyword evidence="1" id="KW-1133">Transmembrane helix</keyword>
<comment type="caution">
    <text evidence="3">The sequence shown here is derived from an EMBL/GenBank/DDBJ whole genome shotgun (WGS) entry which is preliminary data.</text>
</comment>
<keyword evidence="1" id="KW-0812">Transmembrane</keyword>
<evidence type="ECO:0000313" key="4">
    <source>
        <dbReference type="Proteomes" id="UP000606115"/>
    </source>
</evidence>
<sequence length="263" mass="28519">MSKDFGPTRVLRGWLAASLCTWTAFAAHAHSAPTQTSLVVMILITCVSAVIATAMVGKKFSLLSTSLVVLISQGLYHLGLSVMTHHSVDVVATQAAPSGHQHGEMLVGNIASRYSAVQSESMLYAHVLAALTSILVLRVGEQLLSMVWAALSLSAVRRVLVLAARIVPEFPKAPANFVSPVMNRLSVFLRLPARRGPPSNVLNPCAYNDSIHSDHELQRMIIWKEYFEFPCSTALPHTLDQAFSGHSDSLSRGLRHGQRSFGP</sequence>
<keyword evidence="1" id="KW-0472">Membrane</keyword>
<organism evidence="3 4">
    <name type="scientific">Glutamicibacter ardleyensis</name>
    <dbReference type="NCBI Taxonomy" id="225894"/>
    <lineage>
        <taxon>Bacteria</taxon>
        <taxon>Bacillati</taxon>
        <taxon>Actinomycetota</taxon>
        <taxon>Actinomycetes</taxon>
        <taxon>Micrococcales</taxon>
        <taxon>Micrococcaceae</taxon>
        <taxon>Glutamicibacter</taxon>
    </lineage>
</organism>